<dbReference type="EMBL" id="KQ947417">
    <property type="protein sequence ID" value="KUJ15829.1"/>
    <property type="molecule type" value="Genomic_DNA"/>
</dbReference>
<dbReference type="OrthoDB" id="3800738at2759"/>
<dbReference type="GeneID" id="28829682"/>
<dbReference type="RefSeq" id="XP_018070184.1">
    <property type="nucleotide sequence ID" value="XM_018219956.1"/>
</dbReference>
<keyword evidence="2" id="KW-1185">Reference proteome</keyword>
<dbReference type="SUPFAM" id="SSF81383">
    <property type="entry name" value="F-box domain"/>
    <property type="match status" value="1"/>
</dbReference>
<dbReference type="Proteomes" id="UP000070700">
    <property type="component" value="Unassembled WGS sequence"/>
</dbReference>
<dbReference type="InterPro" id="IPR036047">
    <property type="entry name" value="F-box-like_dom_sf"/>
</dbReference>
<name>A0A194X6W8_MOLSC</name>
<evidence type="ECO:0008006" key="3">
    <source>
        <dbReference type="Google" id="ProtNLM"/>
    </source>
</evidence>
<proteinExistence type="predicted"/>
<evidence type="ECO:0000313" key="1">
    <source>
        <dbReference type="EMBL" id="KUJ15829.1"/>
    </source>
</evidence>
<protein>
    <recommendedName>
        <fullName evidence="3">F-box domain-containing protein</fullName>
    </recommendedName>
</protein>
<dbReference type="AlphaFoldDB" id="A0A194X6W8"/>
<reference evidence="1 2" key="1">
    <citation type="submission" date="2015-10" db="EMBL/GenBank/DDBJ databases">
        <title>Full genome of DAOMC 229536 Phialocephala scopiformis, a fungal endophyte of spruce producing the potent anti-insectan compound rugulosin.</title>
        <authorList>
            <consortium name="DOE Joint Genome Institute"/>
            <person name="Walker A.K."/>
            <person name="Frasz S.L."/>
            <person name="Seifert K.A."/>
            <person name="Miller J.D."/>
            <person name="Mondo S.J."/>
            <person name="Labutti K."/>
            <person name="Lipzen A."/>
            <person name="Dockter R."/>
            <person name="Kennedy M."/>
            <person name="Grigoriev I.V."/>
            <person name="Spatafora J.W."/>
        </authorList>
    </citation>
    <scope>NUCLEOTIDE SEQUENCE [LARGE SCALE GENOMIC DNA]</scope>
    <source>
        <strain evidence="1 2">CBS 120377</strain>
    </source>
</reference>
<sequence length="287" mass="33124">MLKRDPVKLPQTEAGVDNDVTAAQAVLGTPELVDLILAYLSPATLLRSCVKVCRVWWYVISNPSLSLQVALFLRPAEGGELVFNDILPKWRVERPVVNHWHFPFENALIPVPIDELGWRKNEEAWERSEERWSGMLISQPPCRDIIVVTTFSVNWELRPPLLQYLKMEKGLTIGLLRKKVEDWNRKKRTLLDSQGRVTHEENSVMERKVFSIGDMERASGRLQPRFGPYFLKIVTETMSENADDVDVFHGPDFKKRRKIMKKKKAILGRMKERISRALGAVLRRARG</sequence>
<dbReference type="KEGG" id="psco:LY89DRAFT_734977"/>
<evidence type="ECO:0000313" key="2">
    <source>
        <dbReference type="Proteomes" id="UP000070700"/>
    </source>
</evidence>
<dbReference type="InParanoid" id="A0A194X6W8"/>
<gene>
    <name evidence="1" type="ORF">LY89DRAFT_734977</name>
</gene>
<accession>A0A194X6W8</accession>
<organism evidence="1 2">
    <name type="scientific">Mollisia scopiformis</name>
    <name type="common">Conifer needle endophyte fungus</name>
    <name type="synonym">Phialocephala scopiformis</name>
    <dbReference type="NCBI Taxonomy" id="149040"/>
    <lineage>
        <taxon>Eukaryota</taxon>
        <taxon>Fungi</taxon>
        <taxon>Dikarya</taxon>
        <taxon>Ascomycota</taxon>
        <taxon>Pezizomycotina</taxon>
        <taxon>Leotiomycetes</taxon>
        <taxon>Helotiales</taxon>
        <taxon>Mollisiaceae</taxon>
        <taxon>Mollisia</taxon>
    </lineage>
</organism>